<sequence length="123" mass="14629">MFTCEKIRCDPVELGCFKMDLEMICERKMNSTFEFPQCDCHNCLLPDDPTFDIWQDCIKYMSDFEKLKMRYNCYENIEHFKKDLIDDCYAKSGNNVTLPECGVKRMELMDHRDSPSSKCNVNY</sequence>
<dbReference type="Proteomes" id="UP001208570">
    <property type="component" value="Unassembled WGS sequence"/>
</dbReference>
<evidence type="ECO:0000313" key="2">
    <source>
        <dbReference type="Proteomes" id="UP001208570"/>
    </source>
</evidence>
<reference evidence="1" key="1">
    <citation type="journal article" date="2023" name="Mol. Biol. Evol.">
        <title>Third-Generation Sequencing Reveals the Adaptive Role of the Epigenome in Three Deep-Sea Polychaetes.</title>
        <authorList>
            <person name="Perez M."/>
            <person name="Aroh O."/>
            <person name="Sun Y."/>
            <person name="Lan Y."/>
            <person name="Juniper S.K."/>
            <person name="Young C.R."/>
            <person name="Angers B."/>
            <person name="Qian P.Y."/>
        </authorList>
    </citation>
    <scope>NUCLEOTIDE SEQUENCE</scope>
    <source>
        <strain evidence="1">P08H-3</strain>
    </source>
</reference>
<organism evidence="1 2">
    <name type="scientific">Paralvinella palmiformis</name>
    <dbReference type="NCBI Taxonomy" id="53620"/>
    <lineage>
        <taxon>Eukaryota</taxon>
        <taxon>Metazoa</taxon>
        <taxon>Spiralia</taxon>
        <taxon>Lophotrochozoa</taxon>
        <taxon>Annelida</taxon>
        <taxon>Polychaeta</taxon>
        <taxon>Sedentaria</taxon>
        <taxon>Canalipalpata</taxon>
        <taxon>Terebellida</taxon>
        <taxon>Terebelliformia</taxon>
        <taxon>Alvinellidae</taxon>
        <taxon>Paralvinella</taxon>
    </lineage>
</organism>
<accession>A0AAD9MT07</accession>
<proteinExistence type="predicted"/>
<comment type="caution">
    <text evidence="1">The sequence shown here is derived from an EMBL/GenBank/DDBJ whole genome shotgun (WGS) entry which is preliminary data.</text>
</comment>
<protein>
    <submittedName>
        <fullName evidence="1">Uncharacterized protein</fullName>
    </submittedName>
</protein>
<keyword evidence="2" id="KW-1185">Reference proteome</keyword>
<evidence type="ECO:0000313" key="1">
    <source>
        <dbReference type="EMBL" id="KAK2141924.1"/>
    </source>
</evidence>
<name>A0AAD9MT07_9ANNE</name>
<gene>
    <name evidence="1" type="ORF">LSH36_1016g00009</name>
</gene>
<dbReference type="EMBL" id="JAODUP010001016">
    <property type="protein sequence ID" value="KAK2141924.1"/>
    <property type="molecule type" value="Genomic_DNA"/>
</dbReference>
<dbReference type="AlphaFoldDB" id="A0AAD9MT07"/>